<name>A0A5E7W405_PSEFL</name>
<dbReference type="RefSeq" id="WP_150655812.1">
    <property type="nucleotide sequence ID" value="NZ_CABVJH010000002.1"/>
</dbReference>
<reference evidence="1 2" key="1">
    <citation type="submission" date="2019-09" db="EMBL/GenBank/DDBJ databases">
        <authorList>
            <person name="Chandra G."/>
            <person name="Truman W A."/>
        </authorList>
    </citation>
    <scope>NUCLEOTIDE SEQUENCE [LARGE SCALE GENOMIC DNA]</scope>
    <source>
        <strain evidence="1">PS943</strain>
    </source>
</reference>
<protein>
    <submittedName>
        <fullName evidence="1">Uncharacterized protein</fullName>
    </submittedName>
</protein>
<dbReference type="AlphaFoldDB" id="A0A5E7W405"/>
<dbReference type="Proteomes" id="UP000325645">
    <property type="component" value="Unassembled WGS sequence"/>
</dbReference>
<accession>A0A5E7W405</accession>
<proteinExistence type="predicted"/>
<organism evidence="1 2">
    <name type="scientific">Pseudomonas fluorescens</name>
    <dbReference type="NCBI Taxonomy" id="294"/>
    <lineage>
        <taxon>Bacteria</taxon>
        <taxon>Pseudomonadati</taxon>
        <taxon>Pseudomonadota</taxon>
        <taxon>Gammaproteobacteria</taxon>
        <taxon>Pseudomonadales</taxon>
        <taxon>Pseudomonadaceae</taxon>
        <taxon>Pseudomonas</taxon>
    </lineage>
</organism>
<evidence type="ECO:0000313" key="2">
    <source>
        <dbReference type="Proteomes" id="UP000325645"/>
    </source>
</evidence>
<dbReference type="EMBL" id="CABVJH010000002">
    <property type="protein sequence ID" value="VVQ29722.1"/>
    <property type="molecule type" value="Genomic_DNA"/>
</dbReference>
<gene>
    <name evidence="1" type="ORF">PS943_01457</name>
</gene>
<evidence type="ECO:0000313" key="1">
    <source>
        <dbReference type="EMBL" id="VVQ29722.1"/>
    </source>
</evidence>
<sequence length="118" mass="13706">MKARIEKKLSKRLFQLHPGLYRRSWIDKDEPSELAYRQRTRVSHVRSVGGGTDYWGEGQDAYTVWADWKSNWPWHGPFNSFPEGHEFECYPDTGSFRPTTRSLLKLAADCELISKATA</sequence>